<protein>
    <submittedName>
        <fullName evidence="5">10212_t:CDS:1</fullName>
    </submittedName>
</protein>
<organism evidence="5 6">
    <name type="scientific">Acaulospora morrowiae</name>
    <dbReference type="NCBI Taxonomy" id="94023"/>
    <lineage>
        <taxon>Eukaryota</taxon>
        <taxon>Fungi</taxon>
        <taxon>Fungi incertae sedis</taxon>
        <taxon>Mucoromycota</taxon>
        <taxon>Glomeromycotina</taxon>
        <taxon>Glomeromycetes</taxon>
        <taxon>Diversisporales</taxon>
        <taxon>Acaulosporaceae</taxon>
        <taxon>Acaulospora</taxon>
    </lineage>
</organism>
<evidence type="ECO:0000256" key="4">
    <source>
        <dbReference type="SAM" id="MobiDB-lite"/>
    </source>
</evidence>
<dbReference type="PROSITE" id="PS50294">
    <property type="entry name" value="WD_REPEATS_REGION"/>
    <property type="match status" value="1"/>
</dbReference>
<feature type="compositionally biased region" description="Pro residues" evidence="4">
    <location>
        <begin position="48"/>
        <end position="63"/>
    </location>
</feature>
<feature type="repeat" description="WD" evidence="3">
    <location>
        <begin position="357"/>
        <end position="391"/>
    </location>
</feature>
<dbReference type="InterPro" id="IPR015943">
    <property type="entry name" value="WD40/YVTN_repeat-like_dom_sf"/>
</dbReference>
<dbReference type="OrthoDB" id="1284551at2759"/>
<name>A0A9N8ZN58_9GLOM</name>
<dbReference type="InterPro" id="IPR036322">
    <property type="entry name" value="WD40_repeat_dom_sf"/>
</dbReference>
<keyword evidence="1 3" id="KW-0853">WD repeat</keyword>
<reference evidence="5" key="1">
    <citation type="submission" date="2021-06" db="EMBL/GenBank/DDBJ databases">
        <authorList>
            <person name="Kallberg Y."/>
            <person name="Tangrot J."/>
            <person name="Rosling A."/>
        </authorList>
    </citation>
    <scope>NUCLEOTIDE SEQUENCE</scope>
    <source>
        <strain evidence="5">CL551</strain>
    </source>
</reference>
<evidence type="ECO:0000256" key="3">
    <source>
        <dbReference type="PROSITE-ProRule" id="PRU00221"/>
    </source>
</evidence>
<accession>A0A9N8ZN58</accession>
<evidence type="ECO:0000256" key="2">
    <source>
        <dbReference type="ARBA" id="ARBA00022737"/>
    </source>
</evidence>
<keyword evidence="2" id="KW-0677">Repeat</keyword>
<dbReference type="InterPro" id="IPR045159">
    <property type="entry name" value="DCAF7-like"/>
</dbReference>
<dbReference type="SMART" id="SM00320">
    <property type="entry name" value="WD40"/>
    <property type="match status" value="5"/>
</dbReference>
<evidence type="ECO:0000313" key="6">
    <source>
        <dbReference type="Proteomes" id="UP000789342"/>
    </source>
</evidence>
<dbReference type="PROSITE" id="PS50082">
    <property type="entry name" value="WD_REPEATS_2"/>
    <property type="match status" value="1"/>
</dbReference>
<dbReference type="EMBL" id="CAJVPV010001562">
    <property type="protein sequence ID" value="CAG8501299.1"/>
    <property type="molecule type" value="Genomic_DNA"/>
</dbReference>
<evidence type="ECO:0000256" key="1">
    <source>
        <dbReference type="ARBA" id="ARBA00022574"/>
    </source>
</evidence>
<dbReference type="SUPFAM" id="SSF50978">
    <property type="entry name" value="WD40 repeat-like"/>
    <property type="match status" value="1"/>
</dbReference>
<comment type="caution">
    <text evidence="5">The sequence shown here is derived from an EMBL/GenBank/DDBJ whole genome shotgun (WGS) entry which is preliminary data.</text>
</comment>
<feature type="compositionally biased region" description="Low complexity" evidence="4">
    <location>
        <begin position="27"/>
        <end position="47"/>
    </location>
</feature>
<dbReference type="Proteomes" id="UP000789342">
    <property type="component" value="Unassembled WGS sequence"/>
</dbReference>
<keyword evidence="6" id="KW-1185">Reference proteome</keyword>
<feature type="region of interest" description="Disordered" evidence="4">
    <location>
        <begin position="1"/>
        <end position="78"/>
    </location>
</feature>
<dbReference type="InterPro" id="IPR001680">
    <property type="entry name" value="WD40_rpt"/>
</dbReference>
<dbReference type="AlphaFoldDB" id="A0A9N8ZN58"/>
<gene>
    <name evidence="5" type="ORF">AMORRO_LOCUS3265</name>
</gene>
<dbReference type="PROSITE" id="PS00678">
    <property type="entry name" value="WD_REPEATS_1"/>
    <property type="match status" value="1"/>
</dbReference>
<sequence length="448" mass="49652">MTQPQSTYQRNAYPPNSSYYQQQESLPSPATSSRPSQPSQSQVQPLPGTFPTPPNSPPQPTPFIPELNGTKISGSRQEIKSIPKKEIYEYRAPWTVYGLDWSKRPNDKGFRLALGSFIEDCTNKLQIITSADQSFHRSPGVDFVKVAEIDHDYPITKILWEPYKGGMKTPDLLATTGDYLRLWEVVDDVNNSSNTIGANNYTGNRPQRLVHKCTLNNTKADFNAPLTSFDWNEVDTTLAVTSSIDTTCTVWNVETEHAKTQLIAHDREVYDVAFVSGSVNIFASVGADGSVRMFDLRALEHSTIIYEPHHTQANTASPLLRLCFNKMEANYLATFHMDSTEVQILDVRVPGVPVAELRGHLGPVNCVSWAPNNSGYLCSGGDDSQVLVWNVTGMSSHNGAAPGVPGRHNRDPDLTYKAASEISQLSWSTQWTEWVAIGFESTVQALKV</sequence>
<dbReference type="Gene3D" id="2.130.10.10">
    <property type="entry name" value="YVTN repeat-like/Quinoprotein amine dehydrogenase"/>
    <property type="match status" value="1"/>
</dbReference>
<evidence type="ECO:0000313" key="5">
    <source>
        <dbReference type="EMBL" id="CAG8501299.1"/>
    </source>
</evidence>
<dbReference type="Pfam" id="PF00400">
    <property type="entry name" value="WD40"/>
    <property type="match status" value="2"/>
</dbReference>
<dbReference type="PANTHER" id="PTHR19919">
    <property type="entry name" value="WD REPEAT CONTAINING PROTEIN"/>
    <property type="match status" value="1"/>
</dbReference>
<feature type="compositionally biased region" description="Polar residues" evidence="4">
    <location>
        <begin position="1"/>
        <end position="26"/>
    </location>
</feature>
<dbReference type="InterPro" id="IPR019775">
    <property type="entry name" value="WD40_repeat_CS"/>
</dbReference>
<proteinExistence type="predicted"/>